<accession>A0A074ZLS2</accession>
<gene>
    <name evidence="1" type="ORF">T265_07996</name>
</gene>
<organism evidence="1 2">
    <name type="scientific">Opisthorchis viverrini</name>
    <name type="common">Southeast Asian liver fluke</name>
    <dbReference type="NCBI Taxonomy" id="6198"/>
    <lineage>
        <taxon>Eukaryota</taxon>
        <taxon>Metazoa</taxon>
        <taxon>Spiralia</taxon>
        <taxon>Lophotrochozoa</taxon>
        <taxon>Platyhelminthes</taxon>
        <taxon>Trematoda</taxon>
        <taxon>Digenea</taxon>
        <taxon>Opisthorchiida</taxon>
        <taxon>Opisthorchiata</taxon>
        <taxon>Opisthorchiidae</taxon>
        <taxon>Opisthorchis</taxon>
    </lineage>
</organism>
<evidence type="ECO:0000313" key="2">
    <source>
        <dbReference type="Proteomes" id="UP000054324"/>
    </source>
</evidence>
<dbReference type="CTD" id="20322175"/>
<sequence>MTLEERLVQQPLAHVHSTIKVLAMWGLIESIPWTTGDRHHRSRTTSLAVRLRSRFPPTSSSESDPVALLDRSIHLFILIQLRMHLAVKRILINEKCYRSASAWTTELSESRNDYAHLRVTQHFAKTTKNYKLQE</sequence>
<reference evidence="1 2" key="1">
    <citation type="submission" date="2013-11" db="EMBL/GenBank/DDBJ databases">
        <title>Opisthorchis viverrini - life in the bile duct.</title>
        <authorList>
            <person name="Young N.D."/>
            <person name="Nagarajan N."/>
            <person name="Lin S.J."/>
            <person name="Korhonen P.K."/>
            <person name="Jex A.R."/>
            <person name="Hall R.S."/>
            <person name="Safavi-Hemami H."/>
            <person name="Kaewkong W."/>
            <person name="Bertrand D."/>
            <person name="Gao S."/>
            <person name="Seet Q."/>
            <person name="Wongkham S."/>
            <person name="Teh B.T."/>
            <person name="Wongkham C."/>
            <person name="Intapan P.M."/>
            <person name="Maleewong W."/>
            <person name="Yang X."/>
            <person name="Hu M."/>
            <person name="Wang Z."/>
            <person name="Hofmann A."/>
            <person name="Sternberg P.W."/>
            <person name="Tan P."/>
            <person name="Wang J."/>
            <person name="Gasser R.B."/>
        </authorList>
    </citation>
    <scope>NUCLEOTIDE SEQUENCE [LARGE SCALE GENOMIC DNA]</scope>
</reference>
<dbReference type="KEGG" id="ovi:T265_07996"/>
<dbReference type="GeneID" id="20322175"/>
<dbReference type="Proteomes" id="UP000054324">
    <property type="component" value="Unassembled WGS sequence"/>
</dbReference>
<evidence type="ECO:0000313" key="1">
    <source>
        <dbReference type="EMBL" id="KER24310.1"/>
    </source>
</evidence>
<dbReference type="RefSeq" id="XP_009171941.1">
    <property type="nucleotide sequence ID" value="XM_009173677.1"/>
</dbReference>
<proteinExistence type="predicted"/>
<keyword evidence="2" id="KW-1185">Reference proteome</keyword>
<dbReference type="EMBL" id="KL596815">
    <property type="protein sequence ID" value="KER24310.1"/>
    <property type="molecule type" value="Genomic_DNA"/>
</dbReference>
<name>A0A074ZLS2_OPIVI</name>
<protein>
    <submittedName>
        <fullName evidence="1">Uncharacterized protein</fullName>
    </submittedName>
</protein>
<dbReference type="AlphaFoldDB" id="A0A074ZLS2"/>